<dbReference type="InterPro" id="IPR000560">
    <property type="entry name" value="His_Pase_clade-2"/>
</dbReference>
<comment type="similarity">
    <text evidence="2">Belongs to the histidine acid phosphatase family. MINPP1 subfamily.</text>
</comment>
<evidence type="ECO:0000256" key="9">
    <source>
        <dbReference type="ARBA" id="ARBA00031642"/>
    </source>
</evidence>
<evidence type="ECO:0000313" key="17">
    <source>
        <dbReference type="Proteomes" id="UP001552594"/>
    </source>
</evidence>
<evidence type="ECO:0000256" key="3">
    <source>
        <dbReference type="ARBA" id="ARBA00012976"/>
    </source>
</evidence>
<keyword evidence="17" id="KW-1185">Reference proteome</keyword>
<evidence type="ECO:0000256" key="5">
    <source>
        <dbReference type="ARBA" id="ARBA00018097"/>
    </source>
</evidence>
<sequence length="205" mass="21909">MKRTAPLAAAIALSLPLAATAAPSSAQARQHTSHTHQGFYGTKTPYTPQENPARYQHAPQGYIPVFTEHVARHGSRAMTDGDDGETVLALLRRGQEHHALTGLGRRLAPRVRSLLSAASTLGYGNLSALGAQEHRQTAQRMARRLPSLFRAIAAQHRPITVETSGVDRTVASARAFTGGLAAADPALAALIQKPVTDKDLLYFPP</sequence>
<dbReference type="PANTHER" id="PTHR20963:SF8">
    <property type="entry name" value="MULTIPLE INOSITOL POLYPHOSPHATE PHOSPHATASE 1"/>
    <property type="match status" value="1"/>
</dbReference>
<comment type="catalytic activity">
    <reaction evidence="13">
        <text>(2R)-2,3-bisphosphoglycerate + H2O = (2R)-2-phosphoglycerate + phosphate</text>
        <dbReference type="Rhea" id="RHEA:27381"/>
        <dbReference type="ChEBI" id="CHEBI:15377"/>
        <dbReference type="ChEBI" id="CHEBI:43474"/>
        <dbReference type="ChEBI" id="CHEBI:58248"/>
        <dbReference type="ChEBI" id="CHEBI:58289"/>
        <dbReference type="EC" id="3.1.3.80"/>
    </reaction>
    <physiologicalReaction direction="left-to-right" evidence="13">
        <dbReference type="Rhea" id="RHEA:27382"/>
    </physiologicalReaction>
</comment>
<comment type="catalytic activity">
    <reaction evidence="11">
        <text>1D-myo-inositol 1,2,4,5,6-pentakisphosphate + H2O = 1D-myo-inositol 1,2,5,6-tetrakisphosphate + phosphate</text>
        <dbReference type="Rhea" id="RHEA:77115"/>
        <dbReference type="ChEBI" id="CHEBI:15377"/>
        <dbReference type="ChEBI" id="CHEBI:43474"/>
        <dbReference type="ChEBI" id="CHEBI:57798"/>
        <dbReference type="ChEBI" id="CHEBI:195535"/>
        <dbReference type="EC" id="3.1.3.62"/>
    </reaction>
    <physiologicalReaction direction="left-to-right" evidence="11">
        <dbReference type="Rhea" id="RHEA:77116"/>
    </physiologicalReaction>
</comment>
<evidence type="ECO:0000256" key="15">
    <source>
        <dbReference type="SAM" id="SignalP"/>
    </source>
</evidence>
<evidence type="ECO:0000256" key="2">
    <source>
        <dbReference type="ARBA" id="ARBA00008422"/>
    </source>
</evidence>
<evidence type="ECO:0000256" key="1">
    <source>
        <dbReference type="ARBA" id="ARBA00004370"/>
    </source>
</evidence>
<dbReference type="Gene3D" id="3.40.50.1240">
    <property type="entry name" value="Phosphoglycerate mutase-like"/>
    <property type="match status" value="1"/>
</dbReference>
<accession>A0ABV3JZ74</accession>
<dbReference type="EC" id="3.1.3.80" evidence="3"/>
<comment type="catalytic activity">
    <reaction evidence="12">
        <text>1D-myo-inositol hexakisphosphate + H2O = 1D-myo-inositol 1,2,4,5,6-pentakisphosphate + phosphate</text>
        <dbReference type="Rhea" id="RHEA:16989"/>
        <dbReference type="ChEBI" id="CHEBI:15377"/>
        <dbReference type="ChEBI" id="CHEBI:43474"/>
        <dbReference type="ChEBI" id="CHEBI:57798"/>
        <dbReference type="ChEBI" id="CHEBI:58130"/>
        <dbReference type="EC" id="3.1.3.62"/>
    </reaction>
    <physiologicalReaction direction="left-to-right" evidence="12">
        <dbReference type="Rhea" id="RHEA:16990"/>
    </physiologicalReaction>
</comment>
<evidence type="ECO:0000256" key="10">
    <source>
        <dbReference type="ARBA" id="ARBA00043668"/>
    </source>
</evidence>
<dbReference type="Proteomes" id="UP001552594">
    <property type="component" value="Unassembled WGS sequence"/>
</dbReference>
<dbReference type="InterPro" id="IPR029033">
    <property type="entry name" value="His_PPase_superfam"/>
</dbReference>
<keyword evidence="7" id="KW-0378">Hydrolase</keyword>
<evidence type="ECO:0000256" key="7">
    <source>
        <dbReference type="ARBA" id="ARBA00022801"/>
    </source>
</evidence>
<evidence type="ECO:0000256" key="8">
    <source>
        <dbReference type="ARBA" id="ARBA00023136"/>
    </source>
</evidence>
<organism evidence="16 17">
    <name type="scientific">Streptomyces orinoci</name>
    <name type="common">Streptoverticillium orinoci</name>
    <dbReference type="NCBI Taxonomy" id="67339"/>
    <lineage>
        <taxon>Bacteria</taxon>
        <taxon>Bacillati</taxon>
        <taxon>Actinomycetota</taxon>
        <taxon>Actinomycetes</taxon>
        <taxon>Kitasatosporales</taxon>
        <taxon>Streptomycetaceae</taxon>
        <taxon>Streptomyces</taxon>
    </lineage>
</organism>
<evidence type="ECO:0000313" key="16">
    <source>
        <dbReference type="EMBL" id="MEV5508186.1"/>
    </source>
</evidence>
<reference evidence="16 17" key="1">
    <citation type="submission" date="2024-06" db="EMBL/GenBank/DDBJ databases">
        <title>The Natural Products Discovery Center: Release of the First 8490 Sequenced Strains for Exploring Actinobacteria Biosynthetic Diversity.</title>
        <authorList>
            <person name="Kalkreuter E."/>
            <person name="Kautsar S.A."/>
            <person name="Yang D."/>
            <person name="Bader C.D."/>
            <person name="Teijaro C.N."/>
            <person name="Fluegel L."/>
            <person name="Davis C.M."/>
            <person name="Simpson J.R."/>
            <person name="Lauterbach L."/>
            <person name="Steele A.D."/>
            <person name="Gui C."/>
            <person name="Meng S."/>
            <person name="Li G."/>
            <person name="Viehrig K."/>
            <person name="Ye F."/>
            <person name="Su P."/>
            <person name="Kiefer A.F."/>
            <person name="Nichols A."/>
            <person name="Cepeda A.J."/>
            <person name="Yan W."/>
            <person name="Fan B."/>
            <person name="Jiang Y."/>
            <person name="Adhikari A."/>
            <person name="Zheng C.-J."/>
            <person name="Schuster L."/>
            <person name="Cowan T.M."/>
            <person name="Smanski M.J."/>
            <person name="Chevrette M.G."/>
            <person name="De Carvalho L.P.S."/>
            <person name="Shen B."/>
        </authorList>
    </citation>
    <scope>NUCLEOTIDE SEQUENCE [LARGE SCALE GENOMIC DNA]</scope>
    <source>
        <strain evidence="16 17">NPDC052347</strain>
    </source>
</reference>
<comment type="subcellular location">
    <subcellularLocation>
        <location evidence="1">Membrane</location>
    </subcellularLocation>
</comment>
<comment type="catalytic activity">
    <reaction evidence="10">
        <text>1D-myo-inositol 1,2,5,6-tetrakisphosphate + H2O = 1D-myo-inositol 1,2,6-trisphosphate + phosphate</text>
        <dbReference type="Rhea" id="RHEA:77119"/>
        <dbReference type="ChEBI" id="CHEBI:15377"/>
        <dbReference type="ChEBI" id="CHEBI:43474"/>
        <dbReference type="ChEBI" id="CHEBI:195535"/>
        <dbReference type="ChEBI" id="CHEBI:195537"/>
        <dbReference type="EC" id="3.1.3.62"/>
    </reaction>
    <physiologicalReaction direction="left-to-right" evidence="10">
        <dbReference type="Rhea" id="RHEA:77120"/>
    </physiologicalReaction>
</comment>
<feature type="chain" id="PRO_5046908290" description="Multiple inositol polyphosphate phosphatase 1" evidence="15">
    <location>
        <begin position="22"/>
        <end position="205"/>
    </location>
</feature>
<name>A0ABV3JZ74_STRON</name>
<keyword evidence="8" id="KW-0472">Membrane</keyword>
<evidence type="ECO:0000256" key="6">
    <source>
        <dbReference type="ARBA" id="ARBA00022729"/>
    </source>
</evidence>
<dbReference type="PANTHER" id="PTHR20963">
    <property type="entry name" value="MULTIPLE INOSITOL POLYPHOSPHATE PHOSPHATASE-RELATED"/>
    <property type="match status" value="1"/>
</dbReference>
<evidence type="ECO:0000256" key="12">
    <source>
        <dbReference type="ARBA" id="ARBA00043691"/>
    </source>
</evidence>
<proteinExistence type="inferred from homology"/>
<evidence type="ECO:0000256" key="4">
    <source>
        <dbReference type="ARBA" id="ARBA00013040"/>
    </source>
</evidence>
<feature type="region of interest" description="Disordered" evidence="14">
    <location>
        <begin position="24"/>
        <end position="55"/>
    </location>
</feature>
<evidence type="ECO:0000256" key="13">
    <source>
        <dbReference type="ARBA" id="ARBA00043832"/>
    </source>
</evidence>
<dbReference type="Pfam" id="PF00328">
    <property type="entry name" value="His_Phos_2"/>
    <property type="match status" value="1"/>
</dbReference>
<evidence type="ECO:0000256" key="14">
    <source>
        <dbReference type="SAM" id="MobiDB-lite"/>
    </source>
</evidence>
<protein>
    <recommendedName>
        <fullName evidence="5">Multiple inositol polyphosphate phosphatase 1</fullName>
        <ecNumber evidence="4">3.1.3.62</ecNumber>
        <ecNumber evidence="3">3.1.3.80</ecNumber>
    </recommendedName>
    <alternativeName>
        <fullName evidence="9">2,3-bisphosphoglycerate 3-phosphatase</fullName>
    </alternativeName>
</protein>
<keyword evidence="6 15" id="KW-0732">Signal</keyword>
<comment type="caution">
    <text evidence="16">The sequence shown here is derived from an EMBL/GenBank/DDBJ whole genome shotgun (WGS) entry which is preliminary data.</text>
</comment>
<dbReference type="EMBL" id="JBFAUK010000012">
    <property type="protein sequence ID" value="MEV5508186.1"/>
    <property type="molecule type" value="Genomic_DNA"/>
</dbReference>
<gene>
    <name evidence="16" type="ORF">AB0L16_17150</name>
</gene>
<evidence type="ECO:0000256" key="11">
    <source>
        <dbReference type="ARBA" id="ARBA00043671"/>
    </source>
</evidence>
<feature type="signal peptide" evidence="15">
    <location>
        <begin position="1"/>
        <end position="21"/>
    </location>
</feature>
<dbReference type="EC" id="3.1.3.62" evidence="4"/>
<dbReference type="RefSeq" id="WP_206608420.1">
    <property type="nucleotide sequence ID" value="NZ_JBFAUK010000012.1"/>
</dbReference>
<dbReference type="SUPFAM" id="SSF53254">
    <property type="entry name" value="Phosphoglycerate mutase-like"/>
    <property type="match status" value="1"/>
</dbReference>